<feature type="region of interest" description="Disordered" evidence="1">
    <location>
        <begin position="1"/>
        <end position="24"/>
    </location>
</feature>
<name>A0AAV4BMD2_9GAST</name>
<evidence type="ECO:0000313" key="3">
    <source>
        <dbReference type="Proteomes" id="UP000735302"/>
    </source>
</evidence>
<dbReference type="AlphaFoldDB" id="A0AAV4BMD2"/>
<evidence type="ECO:0000313" key="2">
    <source>
        <dbReference type="EMBL" id="GFO24446.1"/>
    </source>
</evidence>
<gene>
    <name evidence="2" type="ORF">PoB_005095100</name>
</gene>
<sequence length="147" mass="16411">MTETESKVNKIKPSRPTPLKHPLKQRSQNACAWCGKQHPPRSCLAFGKKCSACGKPNHFKDVCRSSCVHDLANEESDSDDYEEGEKGLLVGMIGRKTSEDRDELFVHADVLGTSIKFKVDTAPAKSLPKIERCGNDKNNTETDKLHW</sequence>
<organism evidence="2 3">
    <name type="scientific">Plakobranchus ocellatus</name>
    <dbReference type="NCBI Taxonomy" id="259542"/>
    <lineage>
        <taxon>Eukaryota</taxon>
        <taxon>Metazoa</taxon>
        <taxon>Spiralia</taxon>
        <taxon>Lophotrochozoa</taxon>
        <taxon>Mollusca</taxon>
        <taxon>Gastropoda</taxon>
        <taxon>Heterobranchia</taxon>
        <taxon>Euthyneura</taxon>
        <taxon>Panpulmonata</taxon>
        <taxon>Sacoglossa</taxon>
        <taxon>Placobranchoidea</taxon>
        <taxon>Plakobranchidae</taxon>
        <taxon>Plakobranchus</taxon>
    </lineage>
</organism>
<dbReference type="EMBL" id="BLXT01005617">
    <property type="protein sequence ID" value="GFO24446.1"/>
    <property type="molecule type" value="Genomic_DNA"/>
</dbReference>
<evidence type="ECO:0000256" key="1">
    <source>
        <dbReference type="SAM" id="MobiDB-lite"/>
    </source>
</evidence>
<reference evidence="2 3" key="1">
    <citation type="journal article" date="2021" name="Elife">
        <title>Chloroplast acquisition without the gene transfer in kleptoplastic sea slugs, Plakobranchus ocellatus.</title>
        <authorList>
            <person name="Maeda T."/>
            <person name="Takahashi S."/>
            <person name="Yoshida T."/>
            <person name="Shimamura S."/>
            <person name="Takaki Y."/>
            <person name="Nagai Y."/>
            <person name="Toyoda A."/>
            <person name="Suzuki Y."/>
            <person name="Arimoto A."/>
            <person name="Ishii H."/>
            <person name="Satoh N."/>
            <person name="Nishiyama T."/>
            <person name="Hasebe M."/>
            <person name="Maruyama T."/>
            <person name="Minagawa J."/>
            <person name="Obokata J."/>
            <person name="Shigenobu S."/>
        </authorList>
    </citation>
    <scope>NUCLEOTIDE SEQUENCE [LARGE SCALE GENOMIC DNA]</scope>
</reference>
<accession>A0AAV4BMD2</accession>
<protein>
    <submittedName>
        <fullName evidence="2">Retrovirus-related pol polyprotein from</fullName>
    </submittedName>
</protein>
<proteinExistence type="predicted"/>
<dbReference type="Proteomes" id="UP000735302">
    <property type="component" value="Unassembled WGS sequence"/>
</dbReference>
<comment type="caution">
    <text evidence="2">The sequence shown here is derived from an EMBL/GenBank/DDBJ whole genome shotgun (WGS) entry which is preliminary data.</text>
</comment>
<keyword evidence="3" id="KW-1185">Reference proteome</keyword>